<dbReference type="PANTHER" id="PTHR46835">
    <property type="entry name" value="BASIC-LEUCINE ZIPPER (BZIP) TRANSCRIPTION FACTOR FAMILY PROTEIN-RELATED"/>
    <property type="match status" value="1"/>
</dbReference>
<sequence>MSGLTDSESSMVSALLENATQNPLRCLSEDLSYVFESGEFDAAVDAFNAEVNPDPKPKTVKRHYGQRSRVRKLQYIAELERTVNVLQTLGSELAARVASLMQERVILSIDNSNLKQQLSGLQTEKMIKEGQHLFLKNEKERLKKLNMNHLGNKRPYFQMGPPEAELSVNSWQALDMNKLSLGGRLGSSFSSVLNNFSVRGD</sequence>
<evidence type="ECO:0000313" key="4">
    <source>
        <dbReference type="Proteomes" id="UP001179952"/>
    </source>
</evidence>
<dbReference type="InterPro" id="IPR044759">
    <property type="entry name" value="bZIP_RF2"/>
</dbReference>
<gene>
    <name evidence="3" type="ORF">QJS04_geneDACA011683</name>
</gene>
<dbReference type="EMBL" id="JAUJYN010000003">
    <property type="protein sequence ID" value="KAK1276032.1"/>
    <property type="molecule type" value="Genomic_DNA"/>
</dbReference>
<name>A0AAV9BI07_ACOGR</name>
<dbReference type="GO" id="GO:0003700">
    <property type="term" value="F:DNA-binding transcription factor activity"/>
    <property type="evidence" value="ECO:0007669"/>
    <property type="project" value="InterPro"/>
</dbReference>
<keyword evidence="4" id="KW-1185">Reference proteome</keyword>
<protein>
    <submittedName>
        <fullName evidence="3">Uncharacterized protein</fullName>
    </submittedName>
</protein>
<evidence type="ECO:0000313" key="3">
    <source>
        <dbReference type="EMBL" id="KAK1276032.1"/>
    </source>
</evidence>
<dbReference type="CDD" id="cd14703">
    <property type="entry name" value="bZIP_plant_RF2"/>
    <property type="match status" value="1"/>
</dbReference>
<accession>A0AAV9BI07</accession>
<reference evidence="3" key="2">
    <citation type="submission" date="2023-06" db="EMBL/GenBank/DDBJ databases">
        <authorList>
            <person name="Ma L."/>
            <person name="Liu K.-W."/>
            <person name="Li Z."/>
            <person name="Hsiao Y.-Y."/>
            <person name="Qi Y."/>
            <person name="Fu T."/>
            <person name="Tang G."/>
            <person name="Zhang D."/>
            <person name="Sun W.-H."/>
            <person name="Liu D.-K."/>
            <person name="Li Y."/>
            <person name="Chen G.-Z."/>
            <person name="Liu X.-D."/>
            <person name="Liao X.-Y."/>
            <person name="Jiang Y.-T."/>
            <person name="Yu X."/>
            <person name="Hao Y."/>
            <person name="Huang J."/>
            <person name="Zhao X.-W."/>
            <person name="Ke S."/>
            <person name="Chen Y.-Y."/>
            <person name="Wu W.-L."/>
            <person name="Hsu J.-L."/>
            <person name="Lin Y.-F."/>
            <person name="Huang M.-D."/>
            <person name="Li C.-Y."/>
            <person name="Huang L."/>
            <person name="Wang Z.-W."/>
            <person name="Zhao X."/>
            <person name="Zhong W.-Y."/>
            <person name="Peng D.-H."/>
            <person name="Ahmad S."/>
            <person name="Lan S."/>
            <person name="Zhang J.-S."/>
            <person name="Tsai W.-C."/>
            <person name="Van De Peer Y."/>
            <person name="Liu Z.-J."/>
        </authorList>
    </citation>
    <scope>NUCLEOTIDE SEQUENCE</scope>
    <source>
        <strain evidence="3">SCP</strain>
        <tissue evidence="3">Leaves</tissue>
    </source>
</reference>
<keyword evidence="2" id="KW-0804">Transcription</keyword>
<dbReference type="Proteomes" id="UP001179952">
    <property type="component" value="Unassembled WGS sequence"/>
</dbReference>
<proteinExistence type="predicted"/>
<dbReference type="InterPro" id="IPR044797">
    <property type="entry name" value="At4g06598-like"/>
</dbReference>
<reference evidence="3" key="1">
    <citation type="journal article" date="2023" name="Nat. Commun.">
        <title>Diploid and tetraploid genomes of Acorus and the evolution of monocots.</title>
        <authorList>
            <person name="Ma L."/>
            <person name="Liu K.W."/>
            <person name="Li Z."/>
            <person name="Hsiao Y.Y."/>
            <person name="Qi Y."/>
            <person name="Fu T."/>
            <person name="Tang G.D."/>
            <person name="Zhang D."/>
            <person name="Sun W.H."/>
            <person name="Liu D.K."/>
            <person name="Li Y."/>
            <person name="Chen G.Z."/>
            <person name="Liu X.D."/>
            <person name="Liao X.Y."/>
            <person name="Jiang Y.T."/>
            <person name="Yu X."/>
            <person name="Hao Y."/>
            <person name="Huang J."/>
            <person name="Zhao X.W."/>
            <person name="Ke S."/>
            <person name="Chen Y.Y."/>
            <person name="Wu W.L."/>
            <person name="Hsu J.L."/>
            <person name="Lin Y.F."/>
            <person name="Huang M.D."/>
            <person name="Li C.Y."/>
            <person name="Huang L."/>
            <person name="Wang Z.W."/>
            <person name="Zhao X."/>
            <person name="Zhong W.Y."/>
            <person name="Peng D.H."/>
            <person name="Ahmad S."/>
            <person name="Lan S."/>
            <person name="Zhang J.S."/>
            <person name="Tsai W.C."/>
            <person name="Van de Peer Y."/>
            <person name="Liu Z.J."/>
        </authorList>
    </citation>
    <scope>NUCLEOTIDE SEQUENCE</scope>
    <source>
        <strain evidence="3">SCP</strain>
    </source>
</reference>
<dbReference type="Gene3D" id="1.20.5.170">
    <property type="match status" value="1"/>
</dbReference>
<dbReference type="AlphaFoldDB" id="A0AAV9BI07"/>
<evidence type="ECO:0000256" key="2">
    <source>
        <dbReference type="ARBA" id="ARBA00023163"/>
    </source>
</evidence>
<evidence type="ECO:0000256" key="1">
    <source>
        <dbReference type="ARBA" id="ARBA00023015"/>
    </source>
</evidence>
<keyword evidence="1" id="KW-0805">Transcription regulation</keyword>
<dbReference type="PANTHER" id="PTHR46835:SF4">
    <property type="entry name" value="B-ZIP PROTEIN"/>
    <property type="match status" value="1"/>
</dbReference>
<organism evidence="3 4">
    <name type="scientific">Acorus gramineus</name>
    <name type="common">Dwarf sweet flag</name>
    <dbReference type="NCBI Taxonomy" id="55184"/>
    <lineage>
        <taxon>Eukaryota</taxon>
        <taxon>Viridiplantae</taxon>
        <taxon>Streptophyta</taxon>
        <taxon>Embryophyta</taxon>
        <taxon>Tracheophyta</taxon>
        <taxon>Spermatophyta</taxon>
        <taxon>Magnoliopsida</taxon>
        <taxon>Liliopsida</taxon>
        <taxon>Acoraceae</taxon>
        <taxon>Acorus</taxon>
    </lineage>
</organism>
<comment type="caution">
    <text evidence="3">The sequence shown here is derived from an EMBL/GenBank/DDBJ whole genome shotgun (WGS) entry which is preliminary data.</text>
</comment>
<dbReference type="SUPFAM" id="SSF57959">
    <property type="entry name" value="Leucine zipper domain"/>
    <property type="match status" value="1"/>
</dbReference>
<dbReference type="InterPro" id="IPR046347">
    <property type="entry name" value="bZIP_sf"/>
</dbReference>
<dbReference type="GO" id="GO:0005634">
    <property type="term" value="C:nucleus"/>
    <property type="evidence" value="ECO:0007669"/>
    <property type="project" value="UniProtKB-ARBA"/>
</dbReference>